<dbReference type="Pfam" id="PF00005">
    <property type="entry name" value="ABC_tran"/>
    <property type="match status" value="1"/>
</dbReference>
<dbReference type="Gene3D" id="3.40.50.300">
    <property type="entry name" value="P-loop containing nucleotide triphosphate hydrolases"/>
    <property type="match status" value="1"/>
</dbReference>
<dbReference type="GO" id="GO:0005524">
    <property type="term" value="F:ATP binding"/>
    <property type="evidence" value="ECO:0007669"/>
    <property type="project" value="UniProtKB-KW"/>
</dbReference>
<evidence type="ECO:0000259" key="3">
    <source>
        <dbReference type="PROSITE" id="PS50893"/>
    </source>
</evidence>
<feature type="domain" description="ABC transporter" evidence="3">
    <location>
        <begin position="5"/>
        <end position="245"/>
    </location>
</feature>
<keyword evidence="5" id="KW-1185">Reference proteome</keyword>
<dbReference type="Proteomes" id="UP000242432">
    <property type="component" value="Unassembled WGS sequence"/>
</dbReference>
<keyword evidence="1" id="KW-0547">Nucleotide-binding</keyword>
<dbReference type="GO" id="GO:0022857">
    <property type="term" value="F:transmembrane transporter activity"/>
    <property type="evidence" value="ECO:0007669"/>
    <property type="project" value="TreeGrafter"/>
</dbReference>
<gene>
    <name evidence="4" type="ORF">SAMN02745213_01722</name>
</gene>
<dbReference type="GO" id="GO:0005886">
    <property type="term" value="C:plasma membrane"/>
    <property type="evidence" value="ECO:0007669"/>
    <property type="project" value="TreeGrafter"/>
</dbReference>
<sequence length="246" mass="27578">MDAYLKVKDFSFSYPKRDGKGGYTIRLESLEMQPGSVLAVTGVSGCGKSTLLECLALLRENSSFGKYLIDDREVLSEKTDARRLIRSALMGYMPQSGGLIPYLSIRENLKFQIEISSRSKKRLYGECEDSGDLLKTSLSLFEDFGLGDVLNLYPHELSIGQRQRAVFFKSICHNPKILFIDEPTSSLDPQNGDKLISVMLEVCSKYSMCVLMVTHDLSLVRKHGLSVIDYEPDDAQSGIFVYKESL</sequence>
<protein>
    <submittedName>
        <fullName evidence="4">Putative ABC transport system ATP-binding protein</fullName>
    </submittedName>
</protein>
<dbReference type="SUPFAM" id="SSF52540">
    <property type="entry name" value="P-loop containing nucleoside triphosphate hydrolases"/>
    <property type="match status" value="1"/>
</dbReference>
<dbReference type="PROSITE" id="PS50893">
    <property type="entry name" value="ABC_TRANSPORTER_2"/>
    <property type="match status" value="1"/>
</dbReference>
<dbReference type="InterPro" id="IPR015854">
    <property type="entry name" value="ABC_transpr_LolD-like"/>
</dbReference>
<dbReference type="GO" id="GO:0016887">
    <property type="term" value="F:ATP hydrolysis activity"/>
    <property type="evidence" value="ECO:0007669"/>
    <property type="project" value="InterPro"/>
</dbReference>
<dbReference type="RefSeq" id="WP_078929104.1">
    <property type="nucleotide sequence ID" value="NZ_FUXX01000032.1"/>
</dbReference>
<dbReference type="InterPro" id="IPR027417">
    <property type="entry name" value="P-loop_NTPase"/>
</dbReference>
<evidence type="ECO:0000256" key="2">
    <source>
        <dbReference type="ARBA" id="ARBA00022840"/>
    </source>
</evidence>
<name>A0A1T4VLU6_9GAMM</name>
<keyword evidence="2 4" id="KW-0067">ATP-binding</keyword>
<dbReference type="InterPro" id="IPR003593">
    <property type="entry name" value="AAA+_ATPase"/>
</dbReference>
<dbReference type="STRING" id="83771.SAMN02910357_00357"/>
<organism evidence="4 5">
    <name type="scientific">Succinivibrio dextrinosolvens DSM 3072</name>
    <dbReference type="NCBI Taxonomy" id="1123324"/>
    <lineage>
        <taxon>Bacteria</taxon>
        <taxon>Pseudomonadati</taxon>
        <taxon>Pseudomonadota</taxon>
        <taxon>Gammaproteobacteria</taxon>
        <taxon>Aeromonadales</taxon>
        <taxon>Succinivibrionaceae</taxon>
        <taxon>Succinivibrio</taxon>
    </lineage>
</organism>
<dbReference type="PANTHER" id="PTHR24220:SF659">
    <property type="entry name" value="TRANSPORTER, PUTATIVE-RELATED"/>
    <property type="match status" value="1"/>
</dbReference>
<proteinExistence type="predicted"/>
<dbReference type="SMART" id="SM00382">
    <property type="entry name" value="AAA"/>
    <property type="match status" value="1"/>
</dbReference>
<dbReference type="InterPro" id="IPR003439">
    <property type="entry name" value="ABC_transporter-like_ATP-bd"/>
</dbReference>
<dbReference type="AlphaFoldDB" id="A0A1T4VLU6"/>
<dbReference type="EMBL" id="FUXX01000032">
    <property type="protein sequence ID" value="SKA65942.1"/>
    <property type="molecule type" value="Genomic_DNA"/>
</dbReference>
<evidence type="ECO:0000313" key="4">
    <source>
        <dbReference type="EMBL" id="SKA65942.1"/>
    </source>
</evidence>
<dbReference type="PANTHER" id="PTHR24220">
    <property type="entry name" value="IMPORT ATP-BINDING PROTEIN"/>
    <property type="match status" value="1"/>
</dbReference>
<reference evidence="5" key="1">
    <citation type="submission" date="2017-02" db="EMBL/GenBank/DDBJ databases">
        <authorList>
            <person name="Varghese N."/>
            <person name="Submissions S."/>
        </authorList>
    </citation>
    <scope>NUCLEOTIDE SEQUENCE [LARGE SCALE GENOMIC DNA]</scope>
    <source>
        <strain evidence="5">DSM 3072</strain>
    </source>
</reference>
<evidence type="ECO:0000313" key="5">
    <source>
        <dbReference type="Proteomes" id="UP000242432"/>
    </source>
</evidence>
<accession>A0A1T4VLU6</accession>
<evidence type="ECO:0000256" key="1">
    <source>
        <dbReference type="ARBA" id="ARBA00022741"/>
    </source>
</evidence>